<dbReference type="Gene3D" id="3.30.300.30">
    <property type="match status" value="1"/>
</dbReference>
<dbReference type="AlphaFoldDB" id="A0A1E7FKL3"/>
<evidence type="ECO:0000259" key="2">
    <source>
        <dbReference type="Pfam" id="PF00501"/>
    </source>
</evidence>
<dbReference type="PROSITE" id="PS00455">
    <property type="entry name" value="AMP_BINDING"/>
    <property type="match status" value="1"/>
</dbReference>
<dbReference type="Proteomes" id="UP000095751">
    <property type="component" value="Unassembled WGS sequence"/>
</dbReference>
<dbReference type="Pfam" id="PF16177">
    <property type="entry name" value="ACAS_N"/>
    <property type="match status" value="1"/>
</dbReference>
<dbReference type="EMBL" id="KV784356">
    <property type="protein sequence ID" value="OEU18595.1"/>
    <property type="molecule type" value="Genomic_DNA"/>
</dbReference>
<accession>A0A1E7FKL3</accession>
<proteinExistence type="inferred from homology"/>
<gene>
    <name evidence="5" type="ORF">FRACYDRAFT_136668</name>
</gene>
<keyword evidence="5" id="KW-0436">Ligase</keyword>
<dbReference type="InterPro" id="IPR042099">
    <property type="entry name" value="ANL_N_sf"/>
</dbReference>
<reference evidence="5 6" key="1">
    <citation type="submission" date="2016-09" db="EMBL/GenBank/DDBJ databases">
        <title>Extensive genetic diversity and differential bi-allelic expression allows diatom success in the polar Southern Ocean.</title>
        <authorList>
            <consortium name="DOE Joint Genome Institute"/>
            <person name="Mock T."/>
            <person name="Otillar R.P."/>
            <person name="Strauss J."/>
            <person name="Dupont C."/>
            <person name="Frickenhaus S."/>
            <person name="Maumus F."/>
            <person name="Mcmullan M."/>
            <person name="Sanges R."/>
            <person name="Schmutz J."/>
            <person name="Toseland A."/>
            <person name="Valas R."/>
            <person name="Veluchamy A."/>
            <person name="Ward B.J."/>
            <person name="Allen A."/>
            <person name="Barry K."/>
            <person name="Falciatore A."/>
            <person name="Ferrante M."/>
            <person name="Fortunato A.E."/>
            <person name="Gloeckner G."/>
            <person name="Gruber A."/>
            <person name="Hipkin R."/>
            <person name="Janech M."/>
            <person name="Kroth P."/>
            <person name="Leese F."/>
            <person name="Lindquist E."/>
            <person name="Lyon B.R."/>
            <person name="Martin J."/>
            <person name="Mayer C."/>
            <person name="Parker M."/>
            <person name="Quesneville H."/>
            <person name="Raymond J."/>
            <person name="Uhlig C."/>
            <person name="Valentin K.U."/>
            <person name="Worden A.Z."/>
            <person name="Armbrust E.V."/>
            <person name="Bowler C."/>
            <person name="Green B."/>
            <person name="Moulton V."/>
            <person name="Van Oosterhout C."/>
            <person name="Grigoriev I."/>
        </authorList>
    </citation>
    <scope>NUCLEOTIDE SEQUENCE [LARGE SCALE GENOMIC DNA]</scope>
    <source>
        <strain evidence="5 6">CCMP1102</strain>
    </source>
</reference>
<dbReference type="InterPro" id="IPR045851">
    <property type="entry name" value="AMP-bd_C_sf"/>
</dbReference>
<dbReference type="KEGG" id="fcy:FRACYDRAFT_136668"/>
<dbReference type="InterPro" id="IPR032387">
    <property type="entry name" value="ACAS_N"/>
</dbReference>
<evidence type="ECO:0000313" key="6">
    <source>
        <dbReference type="Proteomes" id="UP000095751"/>
    </source>
</evidence>
<feature type="domain" description="Acetyl-coenzyme A synthetase N-terminal" evidence="4">
    <location>
        <begin position="61"/>
        <end position="122"/>
    </location>
</feature>
<dbReference type="OrthoDB" id="10253115at2759"/>
<protein>
    <submittedName>
        <fullName evidence="5">Acetate--CoA ligase</fullName>
    </submittedName>
</protein>
<name>A0A1E7FKL3_9STRA</name>
<comment type="similarity">
    <text evidence="1">Belongs to the ATP-dependent AMP-binding enzyme family.</text>
</comment>
<feature type="non-terminal residue" evidence="5">
    <location>
        <position position="682"/>
    </location>
</feature>
<dbReference type="InterPro" id="IPR020845">
    <property type="entry name" value="AMP-binding_CS"/>
</dbReference>
<feature type="non-terminal residue" evidence="5">
    <location>
        <position position="1"/>
    </location>
</feature>
<evidence type="ECO:0000256" key="1">
    <source>
        <dbReference type="ARBA" id="ARBA00006432"/>
    </source>
</evidence>
<sequence length="682" mass="75340">WKILSNELLSPSLPFEVHKTAYEEVYDGIDADIRPAWFPSKDVVEKTNIFKMMMKKDFSNYQQFYKWSVDADSRDDFWMESAKNINIEWEKEPTGAFDMTAGGGTANVTYFPEGRLNISDSCFNKRDPLQPALLYSMETDGRSLREMSFKTLDCLSNQIANGITDKFNLKPGEAVAVCMPMTPESIAVYLGIVKAGCVVVSIADSFSSDEIATRCRISNAKAIFTQDVLFRGAKFLPLFERVKDADQIVQKSHRETMGDGSSLESSMKIVDISWYELLNHCSEEYASVKRNAMEPCNIIFSSGTTGEPKAIVFSHSTPIKCAIDGYYHQDIQIGDRVAWPTNIGWMMGPWLLFQLINGATIGLFNGIASTESFCEFIDEAEISMLGVIPSLVKSWKGSNAVENCDWSKIRRFSSTGEASDPLSSLWLMSRVTGYAPVIDYCGGTEIGGSFLSSTMIQDNVPAMFSSPVLGSKFFLQDTEDKLIEGSAFEEGMDGSNNGELVIAPPSVGLSTTLLNKDHFSVYFEGMPCGPDGELLRRHGDEVEFVRSSTHLSEDNHSSTTPYFRALGRSDDTMNIGGIKIGSIEIENVCNLVENVQETAAIAVNGPNGGPSKLVIYVVLEKGSDTNNSGVDKEFLKTAMQKSIKTKLNPLFGISDLVLKESLPRTATNKVMRKVLRDDYVAT</sequence>
<dbReference type="Pfam" id="PF13193">
    <property type="entry name" value="AMP-binding_C"/>
    <property type="match status" value="1"/>
</dbReference>
<dbReference type="Pfam" id="PF00501">
    <property type="entry name" value="AMP-binding"/>
    <property type="match status" value="1"/>
</dbReference>
<dbReference type="PANTHER" id="PTHR44378">
    <property type="entry name" value="ACYL-ACTIVATING ENZYME 17, PEROXISOMAL-RELATED"/>
    <property type="match status" value="1"/>
</dbReference>
<feature type="domain" description="AMP-dependent synthetase/ligase" evidence="2">
    <location>
        <begin position="130"/>
        <end position="507"/>
    </location>
</feature>
<dbReference type="SUPFAM" id="SSF56801">
    <property type="entry name" value="Acetyl-CoA synthetase-like"/>
    <property type="match status" value="1"/>
</dbReference>
<evidence type="ECO:0000313" key="5">
    <source>
        <dbReference type="EMBL" id="OEU18595.1"/>
    </source>
</evidence>
<dbReference type="Gene3D" id="3.40.50.12780">
    <property type="entry name" value="N-terminal domain of ligase-like"/>
    <property type="match status" value="1"/>
</dbReference>
<keyword evidence="6" id="KW-1185">Reference proteome</keyword>
<organism evidence="5 6">
    <name type="scientific">Fragilariopsis cylindrus CCMP1102</name>
    <dbReference type="NCBI Taxonomy" id="635003"/>
    <lineage>
        <taxon>Eukaryota</taxon>
        <taxon>Sar</taxon>
        <taxon>Stramenopiles</taxon>
        <taxon>Ochrophyta</taxon>
        <taxon>Bacillariophyta</taxon>
        <taxon>Bacillariophyceae</taxon>
        <taxon>Bacillariophycidae</taxon>
        <taxon>Bacillariales</taxon>
        <taxon>Bacillariaceae</taxon>
        <taxon>Fragilariopsis</taxon>
    </lineage>
</organism>
<dbReference type="PANTHER" id="PTHR44378:SF2">
    <property type="entry name" value="ACYL-ACTIVATING ENZYME 17, PEROXISOMAL-RELATED"/>
    <property type="match status" value="1"/>
</dbReference>
<feature type="domain" description="AMP-binding enzyme C-terminal" evidence="3">
    <location>
        <begin position="584"/>
        <end position="669"/>
    </location>
</feature>
<dbReference type="InterPro" id="IPR000873">
    <property type="entry name" value="AMP-dep_synth/lig_dom"/>
</dbReference>
<dbReference type="InterPro" id="IPR025110">
    <property type="entry name" value="AMP-bd_C"/>
</dbReference>
<dbReference type="GO" id="GO:0016874">
    <property type="term" value="F:ligase activity"/>
    <property type="evidence" value="ECO:0007669"/>
    <property type="project" value="UniProtKB-KW"/>
</dbReference>
<evidence type="ECO:0000259" key="4">
    <source>
        <dbReference type="Pfam" id="PF16177"/>
    </source>
</evidence>
<dbReference type="InParanoid" id="A0A1E7FKL3"/>
<evidence type="ECO:0000259" key="3">
    <source>
        <dbReference type="Pfam" id="PF13193"/>
    </source>
</evidence>